<dbReference type="Pfam" id="PF01470">
    <property type="entry name" value="Peptidase_C15"/>
    <property type="match status" value="1"/>
</dbReference>
<comment type="catalytic activity">
    <reaction evidence="1 9">
        <text>Release of an N-terminal pyroglutamyl group from a polypeptide, the second amino acid generally not being Pro.</text>
        <dbReference type="EC" id="3.4.19.3"/>
    </reaction>
</comment>
<dbReference type="InterPro" id="IPR036440">
    <property type="entry name" value="Peptidase_C15-like_sf"/>
</dbReference>
<comment type="subcellular location">
    <subcellularLocation>
        <location evidence="3">Cytoplasm</location>
    </subcellularLocation>
</comment>
<dbReference type="EMBL" id="BSDP01000001">
    <property type="protein sequence ID" value="GLI25931.1"/>
    <property type="molecule type" value="Genomic_DNA"/>
</dbReference>
<dbReference type="GO" id="GO:0006508">
    <property type="term" value="P:proteolysis"/>
    <property type="evidence" value="ECO:0007669"/>
    <property type="project" value="UniProtKB-KW"/>
</dbReference>
<dbReference type="NCBIfam" id="NF009676">
    <property type="entry name" value="PRK13197.1"/>
    <property type="match status" value="1"/>
</dbReference>
<accession>A0A9W6CNP3</accession>
<keyword evidence="8" id="KW-0788">Thiol protease</keyword>
<dbReference type="PROSITE" id="PS01334">
    <property type="entry name" value="PYRASE_CYS"/>
    <property type="match status" value="1"/>
</dbReference>
<dbReference type="Proteomes" id="UP001144396">
    <property type="component" value="Unassembled WGS sequence"/>
</dbReference>
<dbReference type="InterPro" id="IPR000816">
    <property type="entry name" value="Peptidase_C15"/>
</dbReference>
<dbReference type="AlphaFoldDB" id="A0A9W6CNP3"/>
<evidence type="ECO:0000256" key="5">
    <source>
        <dbReference type="ARBA" id="ARBA00022490"/>
    </source>
</evidence>
<feature type="active site" evidence="10">
    <location>
        <position position="143"/>
    </location>
</feature>
<dbReference type="PRINTS" id="PR00706">
    <property type="entry name" value="PYROGLUPTASE"/>
</dbReference>
<keyword evidence="7" id="KW-0378">Hydrolase</keyword>
<dbReference type="InterPro" id="IPR033694">
    <property type="entry name" value="PGPEP1_Cys_AS"/>
</dbReference>
<evidence type="ECO:0000256" key="9">
    <source>
        <dbReference type="PROSITE-ProRule" id="PRU10076"/>
    </source>
</evidence>
<keyword evidence="6" id="KW-0645">Protease</keyword>
<keyword evidence="12" id="KW-1185">Reference proteome</keyword>
<name>A0A9W6CNP3_9MICO</name>
<dbReference type="InterPro" id="IPR016125">
    <property type="entry name" value="Peptidase_C15-like"/>
</dbReference>
<dbReference type="GO" id="GO:0016920">
    <property type="term" value="F:pyroglutamyl-peptidase activity"/>
    <property type="evidence" value="ECO:0007669"/>
    <property type="project" value="UniProtKB-EC"/>
</dbReference>
<reference evidence="11" key="1">
    <citation type="submission" date="2022-12" db="EMBL/GenBank/DDBJ databases">
        <title>Reference genome sequencing for broad-spectrum identification of bacterial and archaeal isolates by mass spectrometry.</title>
        <authorList>
            <person name="Sekiguchi Y."/>
            <person name="Tourlousse D.M."/>
        </authorList>
    </citation>
    <scope>NUCLEOTIDE SEQUENCE</scope>
    <source>
        <strain evidence="11">14</strain>
    </source>
</reference>
<evidence type="ECO:0000256" key="7">
    <source>
        <dbReference type="ARBA" id="ARBA00022801"/>
    </source>
</evidence>
<evidence type="ECO:0000256" key="6">
    <source>
        <dbReference type="ARBA" id="ARBA00022670"/>
    </source>
</evidence>
<dbReference type="InterPro" id="IPR029762">
    <property type="entry name" value="PGP-I_bact-type"/>
</dbReference>
<dbReference type="PANTHER" id="PTHR23402">
    <property type="entry name" value="PROTEASE FAMILY C15 PYROGLUTAMYL-PEPTIDASE I-RELATED"/>
    <property type="match status" value="1"/>
</dbReference>
<dbReference type="PIRSF" id="PIRSF015592">
    <property type="entry name" value="Prld-crbxl_pptds"/>
    <property type="match status" value="1"/>
</dbReference>
<evidence type="ECO:0000313" key="11">
    <source>
        <dbReference type="EMBL" id="GLI25931.1"/>
    </source>
</evidence>
<evidence type="ECO:0000256" key="8">
    <source>
        <dbReference type="ARBA" id="ARBA00022807"/>
    </source>
</evidence>
<protein>
    <recommendedName>
        <fullName evidence="9">Pyroglutamyl-peptidase I</fullName>
        <ecNumber evidence="9">3.4.19.3</ecNumber>
    </recommendedName>
</protein>
<comment type="similarity">
    <text evidence="4">Belongs to the peptidase C15 family.</text>
</comment>
<dbReference type="EC" id="3.4.19.3" evidence="9"/>
<proteinExistence type="inferred from homology"/>
<evidence type="ECO:0000256" key="2">
    <source>
        <dbReference type="ARBA" id="ARBA00002280"/>
    </source>
</evidence>
<dbReference type="SUPFAM" id="SSF53182">
    <property type="entry name" value="Pyrrolidone carboxyl peptidase (pyroglutamate aminopeptidase)"/>
    <property type="match status" value="1"/>
</dbReference>
<sequence length="212" mass="21401">MTSVLLTGFEPFGGDAVNPSGDAVRAVGASWSWPERLVTAVLPVSFAAAADELERLVEAHSPDVLIATGLAGGRAGITPERVAVNLADARIPDNDGDQPLDAAVVAGGPDARFTGLPVKAIDAELAARGIRSSLSTTAGTYVCNAVFYRATHLAVARPGLRAGFIHVPYAAESAPEGAPSLPAATIAEALAIACRVSLDTAADVAIAGGSLH</sequence>
<dbReference type="Gene3D" id="3.40.630.20">
    <property type="entry name" value="Peptidase C15, pyroglutamyl peptidase I-like"/>
    <property type="match status" value="1"/>
</dbReference>
<gene>
    <name evidence="11" type="primary">pcp</name>
    <name evidence="11" type="ORF">ARHIZOSPH14_01730</name>
</gene>
<keyword evidence="5" id="KW-0963">Cytoplasm</keyword>
<evidence type="ECO:0000313" key="12">
    <source>
        <dbReference type="Proteomes" id="UP001144396"/>
    </source>
</evidence>
<dbReference type="PROSITE" id="PS01333">
    <property type="entry name" value="PYRASE_GLU"/>
    <property type="match status" value="1"/>
</dbReference>
<evidence type="ECO:0000256" key="4">
    <source>
        <dbReference type="ARBA" id="ARBA00006641"/>
    </source>
</evidence>
<dbReference type="NCBIfam" id="TIGR00504">
    <property type="entry name" value="pyro_pdase"/>
    <property type="match status" value="1"/>
</dbReference>
<dbReference type="CDD" id="cd00501">
    <property type="entry name" value="Peptidase_C15"/>
    <property type="match status" value="1"/>
</dbReference>
<comment type="caution">
    <text evidence="11">The sequence shown here is derived from an EMBL/GenBank/DDBJ whole genome shotgun (WGS) entry which is preliminary data.</text>
</comment>
<dbReference type="PANTHER" id="PTHR23402:SF1">
    <property type="entry name" value="PYROGLUTAMYL-PEPTIDASE I"/>
    <property type="match status" value="1"/>
</dbReference>
<evidence type="ECO:0000256" key="3">
    <source>
        <dbReference type="ARBA" id="ARBA00004496"/>
    </source>
</evidence>
<dbReference type="GO" id="GO:0005829">
    <property type="term" value="C:cytosol"/>
    <property type="evidence" value="ECO:0007669"/>
    <property type="project" value="InterPro"/>
</dbReference>
<evidence type="ECO:0000256" key="10">
    <source>
        <dbReference type="PROSITE-ProRule" id="PRU10077"/>
    </source>
</evidence>
<feature type="active site" evidence="9">
    <location>
        <position position="80"/>
    </location>
</feature>
<evidence type="ECO:0000256" key="1">
    <source>
        <dbReference type="ARBA" id="ARBA00001770"/>
    </source>
</evidence>
<dbReference type="InterPro" id="IPR033693">
    <property type="entry name" value="PGPEP1_Glu_AS"/>
</dbReference>
<organism evidence="11 12">
    <name type="scientific">Agromyces rhizosphaerae</name>
    <dbReference type="NCBI Taxonomy" id="88374"/>
    <lineage>
        <taxon>Bacteria</taxon>
        <taxon>Bacillati</taxon>
        <taxon>Actinomycetota</taxon>
        <taxon>Actinomycetes</taxon>
        <taxon>Micrococcales</taxon>
        <taxon>Microbacteriaceae</taxon>
        <taxon>Agromyces</taxon>
    </lineage>
</organism>
<comment type="function">
    <text evidence="2">Removes 5-oxoproline from various penultimate amino acid residues except L-proline.</text>
</comment>
<dbReference type="RefSeq" id="WP_281881936.1">
    <property type="nucleotide sequence ID" value="NZ_BSDP01000001.1"/>
</dbReference>